<feature type="domain" description="NAD(P)-binding" evidence="1">
    <location>
        <begin position="7"/>
        <end position="197"/>
    </location>
</feature>
<sequence>MKTVLFGTSGTIGRAILEEALKRGHEVTAQFQHPEAIEIQHGGLLTLPIDLLRPEEVAQATKGCEAVISAYEPEFGAEGELLEVARSLVEGLKTAGVNRLIIVGGAGSLKTDSGDRLMDTPEFPEEVKPLAAAHADAYEIYAHSGLDYTYASPAAIISPGRRTGQFRIGLDRLVVDENGRSEISVEDYAAAVIDELEEGNFIKARFTVGY</sequence>
<dbReference type="AlphaFoldDB" id="A0A089IPG6"/>
<protein>
    <submittedName>
        <fullName evidence="2">3-beta hydroxysteroid dehydrogenase</fullName>
    </submittedName>
</protein>
<dbReference type="InterPro" id="IPR036291">
    <property type="entry name" value="NAD(P)-bd_dom_sf"/>
</dbReference>
<dbReference type="OrthoDB" id="9785372at2"/>
<name>A0A089IPG6_PAEDU</name>
<organism evidence="2 3">
    <name type="scientific">Paenibacillus durus</name>
    <name type="common">Paenibacillus azotofixans</name>
    <dbReference type="NCBI Taxonomy" id="44251"/>
    <lineage>
        <taxon>Bacteria</taxon>
        <taxon>Bacillati</taxon>
        <taxon>Bacillota</taxon>
        <taxon>Bacilli</taxon>
        <taxon>Bacillales</taxon>
        <taxon>Paenibacillaceae</taxon>
        <taxon>Paenibacillus</taxon>
    </lineage>
</organism>
<dbReference type="Pfam" id="PF13460">
    <property type="entry name" value="NAD_binding_10"/>
    <property type="match status" value="1"/>
</dbReference>
<dbReference type="EMBL" id="CP009288">
    <property type="protein sequence ID" value="AIQ10929.1"/>
    <property type="molecule type" value="Genomic_DNA"/>
</dbReference>
<dbReference type="InterPro" id="IPR016040">
    <property type="entry name" value="NAD(P)-bd_dom"/>
</dbReference>
<dbReference type="Gene3D" id="3.40.50.720">
    <property type="entry name" value="NAD(P)-binding Rossmann-like Domain"/>
    <property type="match status" value="1"/>
</dbReference>
<dbReference type="PANTHER" id="PTHR43355">
    <property type="entry name" value="FLAVIN REDUCTASE (NADPH)"/>
    <property type="match status" value="1"/>
</dbReference>
<dbReference type="STRING" id="44251.PDUR_02045"/>
<dbReference type="InterPro" id="IPR051606">
    <property type="entry name" value="Polyketide_Oxido-like"/>
</dbReference>
<dbReference type="CDD" id="cd05244">
    <property type="entry name" value="BVR-B_like_SDR_a"/>
    <property type="match status" value="1"/>
</dbReference>
<dbReference type="Proteomes" id="UP000029409">
    <property type="component" value="Chromosome"/>
</dbReference>
<reference evidence="2 3" key="1">
    <citation type="submission" date="2014-08" db="EMBL/GenBank/DDBJ databases">
        <title>Comparative genomics of the Paenibacillus odorifer group.</title>
        <authorList>
            <person name="den Bakker H.C."/>
            <person name="Tsai Y.-C."/>
            <person name="Martin N."/>
            <person name="Korlach J."/>
            <person name="Wiedmann M."/>
        </authorList>
    </citation>
    <scope>NUCLEOTIDE SEQUENCE [LARGE SCALE GENOMIC DNA]</scope>
    <source>
        <strain evidence="2 3">DSM 1735</strain>
    </source>
</reference>
<dbReference type="SUPFAM" id="SSF51735">
    <property type="entry name" value="NAD(P)-binding Rossmann-fold domains"/>
    <property type="match status" value="1"/>
</dbReference>
<evidence type="ECO:0000313" key="2">
    <source>
        <dbReference type="EMBL" id="AIQ10929.1"/>
    </source>
</evidence>
<evidence type="ECO:0000259" key="1">
    <source>
        <dbReference type="Pfam" id="PF13460"/>
    </source>
</evidence>
<evidence type="ECO:0000313" key="3">
    <source>
        <dbReference type="Proteomes" id="UP000029409"/>
    </source>
</evidence>
<dbReference type="PANTHER" id="PTHR43355:SF2">
    <property type="entry name" value="FLAVIN REDUCTASE (NADPH)"/>
    <property type="match status" value="1"/>
</dbReference>
<proteinExistence type="predicted"/>
<dbReference type="eggNOG" id="COG2910">
    <property type="taxonomic scope" value="Bacteria"/>
</dbReference>
<dbReference type="KEGG" id="pdu:PDUR_02045"/>
<dbReference type="RefSeq" id="WP_042204858.1">
    <property type="nucleotide sequence ID" value="NZ_CP009288.1"/>
</dbReference>
<keyword evidence="3" id="KW-1185">Reference proteome</keyword>
<accession>A0A089IPG6</accession>
<gene>
    <name evidence="2" type="ORF">PDUR_02045</name>
</gene>
<dbReference type="GO" id="GO:0016646">
    <property type="term" value="F:oxidoreductase activity, acting on the CH-NH group of donors, NAD or NADP as acceptor"/>
    <property type="evidence" value="ECO:0007669"/>
    <property type="project" value="TreeGrafter"/>
</dbReference>